<dbReference type="SMART" id="SM00706">
    <property type="entry name" value="TECPR"/>
    <property type="match status" value="7"/>
</dbReference>
<dbReference type="InterPro" id="IPR011993">
    <property type="entry name" value="PH-like_dom_sf"/>
</dbReference>
<dbReference type="InterPro" id="IPR001849">
    <property type="entry name" value="PH_domain"/>
</dbReference>
<dbReference type="InterPro" id="IPR006614">
    <property type="entry name" value="Peroxin/Ferlin"/>
</dbReference>
<dbReference type="SUPFAM" id="SSF50729">
    <property type="entry name" value="PH domain-like"/>
    <property type="match status" value="1"/>
</dbReference>
<evidence type="ECO:0000256" key="4">
    <source>
        <dbReference type="ARBA" id="ARBA00022737"/>
    </source>
</evidence>
<proteinExistence type="inferred from homology"/>
<evidence type="ECO:0000256" key="5">
    <source>
        <dbReference type="SAM" id="MobiDB-lite"/>
    </source>
</evidence>
<dbReference type="InterPro" id="IPR051513">
    <property type="entry name" value="Tectonin_beta-prop"/>
</dbReference>
<dbReference type="EnsemblMetazoa" id="BGLB002001-RB">
    <property type="protein sequence ID" value="BGLB002001-PB"/>
    <property type="gene ID" value="BGLB002001"/>
</dbReference>
<feature type="region of interest" description="Disordered" evidence="5">
    <location>
        <begin position="570"/>
        <end position="596"/>
    </location>
</feature>
<feature type="domain" description="PH" evidence="6">
    <location>
        <begin position="930"/>
        <end position="1070"/>
    </location>
</feature>
<evidence type="ECO:0000256" key="1">
    <source>
        <dbReference type="ARBA" id="ARBA00004652"/>
    </source>
</evidence>
<dbReference type="OrthoDB" id="72441at2759"/>
<dbReference type="PANTHER" id="PTHR23250">
    <property type="entry name" value="DYSFERLIN-RELATED"/>
    <property type="match status" value="1"/>
</dbReference>
<feature type="compositionally biased region" description="Polar residues" evidence="5">
    <location>
        <begin position="570"/>
        <end position="592"/>
    </location>
</feature>
<dbReference type="Pfam" id="PF06462">
    <property type="entry name" value="Hyd_WA"/>
    <property type="match status" value="1"/>
</dbReference>
<dbReference type="GO" id="GO:0030246">
    <property type="term" value="F:carbohydrate binding"/>
    <property type="evidence" value="ECO:0007669"/>
    <property type="project" value="UniProtKB-KW"/>
</dbReference>
<sequence>MPESFLWLVNFSGSVFTLGTSKKKFKQLENTWDDSLLVMKLNASHWCSWALGNNNRIYVYVLSSDEPIIVPETTYENQRWNPINNTFSKNAMWRTDRYAWSDETGVLDKPKESFHLPSTYWVWEGDWGIDENLRGEVIGREGWQYAVDFPREYFTEKHWNSFVRRRKWIRFRRFSATNVWVKISDDDVVKNNERFIDVSVGGFLLPSQPVGFLSVWAITHVGKVYTRTNVNQYNPEGDSWQHLDSHETKGLINISVGATYLIWAINWQGQAMVRTDITVNTIYGSGWKLVEYPNDNTRLSQVSVGRNAVWALSRDGQIWFRKGTCGEDNFWNEKSATGTSWVHMVGQMSQITVSSNDQVFAIDSSYKIIYFRTAITRSDLTGKTWQPIHLVEDFTSLLRQGLIGEGDVCYCGDPGHICSLHGNKKYRTSSNASSCSNMSTANTDDASVDTLSRYAVSAPMPPAWQSTYFQPSAAAQSGADMSSIISSSSEVASNEDFLSLNTCHEAACFNDVQISPELSISQCNASLNAKTPIQDTSWFQTEFPCDTKFTISGETDGPGAQFDIQSLSSAKHGASLSNNNQSHDHQISTPQHSDPIKDENIEESLLNPLVINCNTLSPAKFEDKSELQNNACHITFPQGGNTSDNNNPETVNVSKPLLDSITINTESINAYAVGQQALSSELFISNTCTTSKLSLAEKSSEDRVDYGIISSLQSKDPVSLFYDESNHSTFPTETDSLHSSVHLDKYSSNVVKSNHLKSIPIFMEQELNEQDNHFSSMESDHIIDFVSLTGSDAENSYTKNVHSCENTNEVHTSDSLYCSALDHCELFQDTQTGSDDNLFEGIDSRNVGTQLTLLSPSTIENISTSLNLPEEDSPMCTVSIKPAKNLSLAQPRLCWKWLDATSCVIDDPLTVEWLTTKEVENIKKVVKISQSLRNTILKKLWERNQREVQNYKNIELAITNTTWVKKASMQMLHYSRDKYWLPCIVEFEQGISNSTEGCLTVHYQYRKSHKNVQIPLSEMTCVKMSSDPDHTSCFLVYTSLTTIIHQPLMLKAVSESEAEEWIGYLSAANARAWNMNSPISPGSIWSCTFTGDVFVAPAEVTNRKPFDMCWGHHGGHMAFIETGPSGVTWGVGFDKMPYVYNKGYGGAVTGATLRMSENIQKIVDSYHVYVYENQKSYLLFGWRDKGVLSGDFHWMSETGRRLTGKEDVKLLSSKWQWTSDWSIDLNVVGGVDAEGWQYANYFEGPFHKNRQLGEHYRRRRWVRKCRINLYGPWQTAGYLGLIDLSIQIDPVLSKTDFIVMWAVGANGNVLLRQGVTIDNPLGECWIHVATDLDKPFKSISVGGRYRVWGIASDGSAWYRSGVTQKHHAGNCWLQVVPPPPGNHLLHQVSAGATTVWAVDTGDNLWRRENITATFPEGTGWEFVSSRVKRVSVGPKDQVWVVTDSNFCKAKHGPGVIYNRIGITDERPSGTDWEVVIGSGWAQVSVRGVYTDVSLYSAATTSEDTWD</sequence>
<dbReference type="InterPro" id="IPR010482">
    <property type="entry name" value="TECPR1-like_DysF"/>
</dbReference>
<protein>
    <recommendedName>
        <fullName evidence="3">Tectonin beta-propeller repeat-containing protein 1</fullName>
    </recommendedName>
</protein>
<gene>
    <name evidence="7" type="primary">106068263</name>
</gene>
<dbReference type="PROSITE" id="PS50003">
    <property type="entry name" value="PH_DOMAIN"/>
    <property type="match status" value="1"/>
</dbReference>
<evidence type="ECO:0000256" key="2">
    <source>
        <dbReference type="ARBA" id="ARBA00005966"/>
    </source>
</evidence>
<dbReference type="Pfam" id="PF06398">
    <property type="entry name" value="Pex24p"/>
    <property type="match status" value="1"/>
</dbReference>
<comment type="subcellular location">
    <subcellularLocation>
        <location evidence="1">Cytoplasmic vesicle</location>
        <location evidence="1">Autophagosome membrane</location>
    </subcellularLocation>
</comment>
<comment type="similarity">
    <text evidence="2">Belongs to the TECPR1 family.</text>
</comment>
<evidence type="ECO:0000313" key="7">
    <source>
        <dbReference type="EnsemblMetazoa" id="BGLB002001-PB"/>
    </source>
</evidence>
<accession>A0A2C9JG07</accession>
<dbReference type="VEuPathDB" id="VectorBase:BGLAX_041721"/>
<organism evidence="7 8">
    <name type="scientific">Biomphalaria glabrata</name>
    <name type="common">Bloodfluke planorb</name>
    <name type="synonym">Freshwater snail</name>
    <dbReference type="NCBI Taxonomy" id="6526"/>
    <lineage>
        <taxon>Eukaryota</taxon>
        <taxon>Metazoa</taxon>
        <taxon>Spiralia</taxon>
        <taxon>Lophotrochozoa</taxon>
        <taxon>Mollusca</taxon>
        <taxon>Gastropoda</taxon>
        <taxon>Heterobranchia</taxon>
        <taxon>Euthyneura</taxon>
        <taxon>Panpulmonata</taxon>
        <taxon>Hygrophila</taxon>
        <taxon>Lymnaeoidea</taxon>
        <taxon>Planorbidae</taxon>
        <taxon>Biomphalaria</taxon>
    </lineage>
</organism>
<evidence type="ECO:0000313" key="8">
    <source>
        <dbReference type="Proteomes" id="UP000076420"/>
    </source>
</evidence>
<dbReference type="GO" id="GO:0000421">
    <property type="term" value="C:autophagosome membrane"/>
    <property type="evidence" value="ECO:0007669"/>
    <property type="project" value="UniProtKB-SubCell"/>
</dbReference>
<dbReference type="Gene3D" id="2.30.29.30">
    <property type="entry name" value="Pleckstrin-homology domain (PH domain)/Phosphotyrosine-binding domain (PTB)"/>
    <property type="match status" value="1"/>
</dbReference>
<dbReference type="Proteomes" id="UP000076420">
    <property type="component" value="Unassembled WGS sequence"/>
</dbReference>
<dbReference type="SMART" id="SM00693">
    <property type="entry name" value="DysFN"/>
    <property type="match status" value="2"/>
</dbReference>
<dbReference type="KEGG" id="bgt:106068263"/>
<dbReference type="InterPro" id="IPR006624">
    <property type="entry name" value="Beta-propeller_rpt_TECPR"/>
</dbReference>
<name>A0A2C9JG07_BIOGL</name>
<keyword evidence="4" id="KW-0677">Repeat</keyword>
<dbReference type="VEuPathDB" id="VectorBase:BGLB002001"/>
<dbReference type="SMART" id="SM00694">
    <property type="entry name" value="DysFC"/>
    <property type="match status" value="2"/>
</dbReference>
<dbReference type="STRING" id="6526.A0A2C9JG07"/>
<evidence type="ECO:0000256" key="3">
    <source>
        <dbReference type="ARBA" id="ARBA00016409"/>
    </source>
</evidence>
<dbReference type="RefSeq" id="XP_013083059.2">
    <property type="nucleotide sequence ID" value="XM_013227605.2"/>
</dbReference>
<dbReference type="PANTHER" id="PTHR23250:SF1">
    <property type="entry name" value="TECTONIN BETA-PROPELLER REPEAT-CONTAINING PROTEIN 1"/>
    <property type="match status" value="1"/>
</dbReference>
<reference evidence="7" key="1">
    <citation type="submission" date="2020-05" db="UniProtKB">
        <authorList>
            <consortium name="EnsemblMetazoa"/>
        </authorList>
    </citation>
    <scope>IDENTIFICATION</scope>
    <source>
        <strain evidence="7">BB02</strain>
    </source>
</reference>
<evidence type="ECO:0000259" key="6">
    <source>
        <dbReference type="PROSITE" id="PS50003"/>
    </source>
</evidence>
<dbReference type="Pfam" id="PF19193">
    <property type="entry name" value="Tectonin"/>
    <property type="match status" value="2"/>
</dbReference>